<reference evidence="1" key="1">
    <citation type="journal article" date="2019" name="Sci. Rep.">
        <title>Draft genome of Tanacetum cinerariifolium, the natural source of mosquito coil.</title>
        <authorList>
            <person name="Yamashiro T."/>
            <person name="Shiraishi A."/>
            <person name="Satake H."/>
            <person name="Nakayama K."/>
        </authorList>
    </citation>
    <scope>NUCLEOTIDE SEQUENCE</scope>
</reference>
<sequence length="253" mass="29881">MASSSEVWIREYNEASKHTYDSTRMISERSSFGTGWKHIDIGPPTKNCTLCQCENKLINFDLEKNVQEQRARNKARMKDNDSVADLIHDGRWIWPDEWLRLYPVLNQITIPILSLRKDNDVWIEDQNKEVDFSDMMLVWHQGVDLKSPLCKRCPDSHSHLFFKCPYAAQVWKEVSMKGRFGRDCKTLKSVVINLAAQKSKNNIWHIVNKVIMCETVYFIWIERSKRIFKDESRTVEKLAKNIMKYMNDMLMNL</sequence>
<dbReference type="PANTHER" id="PTHR33116">
    <property type="entry name" value="REVERSE TRANSCRIPTASE ZINC-BINDING DOMAIN-CONTAINING PROTEIN-RELATED-RELATED"/>
    <property type="match status" value="1"/>
</dbReference>
<organism evidence="1">
    <name type="scientific">Tanacetum cinerariifolium</name>
    <name type="common">Dalmatian daisy</name>
    <name type="synonym">Chrysanthemum cinerariifolium</name>
    <dbReference type="NCBI Taxonomy" id="118510"/>
    <lineage>
        <taxon>Eukaryota</taxon>
        <taxon>Viridiplantae</taxon>
        <taxon>Streptophyta</taxon>
        <taxon>Embryophyta</taxon>
        <taxon>Tracheophyta</taxon>
        <taxon>Spermatophyta</taxon>
        <taxon>Magnoliopsida</taxon>
        <taxon>eudicotyledons</taxon>
        <taxon>Gunneridae</taxon>
        <taxon>Pentapetalae</taxon>
        <taxon>asterids</taxon>
        <taxon>campanulids</taxon>
        <taxon>Asterales</taxon>
        <taxon>Asteraceae</taxon>
        <taxon>Asteroideae</taxon>
        <taxon>Anthemideae</taxon>
        <taxon>Anthemidinae</taxon>
        <taxon>Tanacetum</taxon>
    </lineage>
</organism>
<name>A0A6L2N956_TANCI</name>
<comment type="caution">
    <text evidence="1">The sequence shown here is derived from an EMBL/GenBank/DDBJ whole genome shotgun (WGS) entry which is preliminary data.</text>
</comment>
<gene>
    <name evidence="1" type="ORF">Tci_054709</name>
</gene>
<dbReference type="EMBL" id="BKCJ010008539">
    <property type="protein sequence ID" value="GEU82731.1"/>
    <property type="molecule type" value="Genomic_DNA"/>
</dbReference>
<evidence type="ECO:0000313" key="1">
    <source>
        <dbReference type="EMBL" id="GEU82731.1"/>
    </source>
</evidence>
<proteinExistence type="predicted"/>
<evidence type="ECO:0008006" key="2">
    <source>
        <dbReference type="Google" id="ProtNLM"/>
    </source>
</evidence>
<protein>
    <recommendedName>
        <fullName evidence="2">Reverse transcriptase zinc-binding domain-containing protein</fullName>
    </recommendedName>
</protein>
<accession>A0A6L2N956</accession>
<dbReference type="AlphaFoldDB" id="A0A6L2N956"/>
<dbReference type="PANTHER" id="PTHR33116:SF78">
    <property type="entry name" value="OS12G0587133 PROTEIN"/>
    <property type="match status" value="1"/>
</dbReference>